<evidence type="ECO:0000313" key="8">
    <source>
        <dbReference type="EMBL" id="CRL03696.1"/>
    </source>
</evidence>
<keyword evidence="1" id="KW-0645">Protease</keyword>
<organism evidence="8 9">
    <name type="scientific">Clunio marinus</name>
    <dbReference type="NCBI Taxonomy" id="568069"/>
    <lineage>
        <taxon>Eukaryota</taxon>
        <taxon>Metazoa</taxon>
        <taxon>Ecdysozoa</taxon>
        <taxon>Arthropoda</taxon>
        <taxon>Hexapoda</taxon>
        <taxon>Insecta</taxon>
        <taxon>Pterygota</taxon>
        <taxon>Neoptera</taxon>
        <taxon>Endopterygota</taxon>
        <taxon>Diptera</taxon>
        <taxon>Nematocera</taxon>
        <taxon>Chironomoidea</taxon>
        <taxon>Chironomidae</taxon>
        <taxon>Clunio</taxon>
    </lineage>
</organism>
<dbReference type="STRING" id="568069.A0A1J1IUA8"/>
<accession>A0A1J1IUA8</accession>
<dbReference type="AlphaFoldDB" id="A0A1J1IUA8"/>
<dbReference type="InterPro" id="IPR009003">
    <property type="entry name" value="Peptidase_S1_PA"/>
</dbReference>
<dbReference type="Proteomes" id="UP000183832">
    <property type="component" value="Unassembled WGS sequence"/>
</dbReference>
<dbReference type="InterPro" id="IPR043504">
    <property type="entry name" value="Peptidase_S1_PA_chymotrypsin"/>
</dbReference>
<dbReference type="SMART" id="SM00020">
    <property type="entry name" value="Tryp_SPc"/>
    <property type="match status" value="1"/>
</dbReference>
<dbReference type="SUPFAM" id="SSF50494">
    <property type="entry name" value="Trypsin-like serine proteases"/>
    <property type="match status" value="1"/>
</dbReference>
<feature type="chain" id="PRO_5012046077" evidence="6">
    <location>
        <begin position="17"/>
        <end position="258"/>
    </location>
</feature>
<name>A0A1J1IUA8_9DIPT</name>
<dbReference type="Pfam" id="PF00089">
    <property type="entry name" value="Trypsin"/>
    <property type="match status" value="1"/>
</dbReference>
<reference evidence="8 9" key="1">
    <citation type="submission" date="2015-04" db="EMBL/GenBank/DDBJ databases">
        <authorList>
            <person name="Syromyatnikov M.Y."/>
            <person name="Popov V.N."/>
        </authorList>
    </citation>
    <scope>NUCLEOTIDE SEQUENCE [LARGE SCALE GENOMIC DNA]</scope>
</reference>
<evidence type="ECO:0000256" key="3">
    <source>
        <dbReference type="ARBA" id="ARBA00022825"/>
    </source>
</evidence>
<gene>
    <name evidence="8" type="primary">similar to Trypsin</name>
    <name evidence="8" type="ORF">CLUMA_CG016530</name>
</gene>
<protein>
    <submittedName>
        <fullName evidence="8">CLUMA_CG016530, isoform A</fullName>
    </submittedName>
</protein>
<evidence type="ECO:0000256" key="2">
    <source>
        <dbReference type="ARBA" id="ARBA00022801"/>
    </source>
</evidence>
<keyword evidence="4" id="KW-1015">Disulfide bond</keyword>
<keyword evidence="6" id="KW-0732">Signal</keyword>
<dbReference type="EMBL" id="CVRI01000059">
    <property type="protein sequence ID" value="CRL03696.1"/>
    <property type="molecule type" value="Genomic_DNA"/>
</dbReference>
<evidence type="ECO:0000256" key="4">
    <source>
        <dbReference type="ARBA" id="ARBA00023157"/>
    </source>
</evidence>
<dbReference type="GO" id="GO:0006508">
    <property type="term" value="P:proteolysis"/>
    <property type="evidence" value="ECO:0007669"/>
    <property type="project" value="UniProtKB-KW"/>
</dbReference>
<feature type="signal peptide" evidence="6">
    <location>
        <begin position="1"/>
        <end position="16"/>
    </location>
</feature>
<dbReference type="InterPro" id="IPR001314">
    <property type="entry name" value="Peptidase_S1A"/>
</dbReference>
<evidence type="ECO:0000259" key="7">
    <source>
        <dbReference type="PROSITE" id="PS50240"/>
    </source>
</evidence>
<keyword evidence="3" id="KW-0720">Serine protease</keyword>
<feature type="domain" description="Peptidase S1" evidence="7">
    <location>
        <begin position="25"/>
        <end position="258"/>
    </location>
</feature>
<evidence type="ECO:0000256" key="5">
    <source>
        <dbReference type="ARBA" id="ARBA00024195"/>
    </source>
</evidence>
<dbReference type="PRINTS" id="PR00722">
    <property type="entry name" value="CHYMOTRYPSIN"/>
</dbReference>
<evidence type="ECO:0000256" key="6">
    <source>
        <dbReference type="SAM" id="SignalP"/>
    </source>
</evidence>
<evidence type="ECO:0000313" key="9">
    <source>
        <dbReference type="Proteomes" id="UP000183832"/>
    </source>
</evidence>
<keyword evidence="9" id="KW-1185">Reference proteome</keyword>
<dbReference type="GO" id="GO:0004252">
    <property type="term" value="F:serine-type endopeptidase activity"/>
    <property type="evidence" value="ECO:0007669"/>
    <property type="project" value="InterPro"/>
</dbReference>
<dbReference type="OrthoDB" id="60866at2759"/>
<keyword evidence="2" id="KW-0378">Hydrolase</keyword>
<sequence>MLRVVVLVILVGVSLGVSIHGNGRIVGGQEAAPAQFPYQVSLRNLAADGVHFCMGVILNQRWVATTVRCTFWRMPVENIAVVAGSNRLSSGGTTYRAIHVVEHPEYRQEGFMTYENDISLIQVDRNIVFSATIASIPISSNFIGGGVNVDIAGFGTRSAEETVHHDAMLYFRSTTLTNADSQNRFPEFMDGEITERTFCTFLGNGQGVCRGLAGAGVVANNAAVGVMSFGNVGGTCGVFPDCHTRLSSFRSWILSVIE</sequence>
<dbReference type="Gene3D" id="2.40.10.10">
    <property type="entry name" value="Trypsin-like serine proteases"/>
    <property type="match status" value="1"/>
</dbReference>
<dbReference type="PROSITE" id="PS50240">
    <property type="entry name" value="TRYPSIN_DOM"/>
    <property type="match status" value="1"/>
</dbReference>
<comment type="similarity">
    <text evidence="5">Belongs to the peptidase S1 family. CLIP subfamily.</text>
</comment>
<dbReference type="FunFam" id="2.40.10.10:FF:000068">
    <property type="entry name" value="transmembrane protease serine 2"/>
    <property type="match status" value="1"/>
</dbReference>
<dbReference type="InterPro" id="IPR001254">
    <property type="entry name" value="Trypsin_dom"/>
</dbReference>
<dbReference type="InterPro" id="IPR050430">
    <property type="entry name" value="Peptidase_S1"/>
</dbReference>
<dbReference type="PANTHER" id="PTHR24276:SF91">
    <property type="entry name" value="AT26814P-RELATED"/>
    <property type="match status" value="1"/>
</dbReference>
<dbReference type="PANTHER" id="PTHR24276">
    <property type="entry name" value="POLYSERASE-RELATED"/>
    <property type="match status" value="1"/>
</dbReference>
<proteinExistence type="inferred from homology"/>
<evidence type="ECO:0000256" key="1">
    <source>
        <dbReference type="ARBA" id="ARBA00022670"/>
    </source>
</evidence>
<dbReference type="CDD" id="cd00190">
    <property type="entry name" value="Tryp_SPc"/>
    <property type="match status" value="1"/>
</dbReference>